<feature type="binding site" evidence="5">
    <location>
        <begin position="275"/>
        <end position="281"/>
    </location>
    <ligand>
        <name>S-adenosyl-L-methionine</name>
        <dbReference type="ChEBI" id="CHEBI:59789"/>
    </ligand>
</feature>
<keyword evidence="8" id="KW-1185">Reference proteome</keyword>
<dbReference type="SUPFAM" id="SSF48013">
    <property type="entry name" value="NusB-like"/>
    <property type="match status" value="1"/>
</dbReference>
<dbReference type="InterPro" id="IPR035926">
    <property type="entry name" value="NusB-like_sf"/>
</dbReference>
<dbReference type="Gene3D" id="3.40.50.150">
    <property type="entry name" value="Vaccinia Virus protein VP39"/>
    <property type="match status" value="1"/>
</dbReference>
<keyword evidence="3 5" id="KW-0949">S-adenosyl-L-methionine</keyword>
<evidence type="ECO:0000256" key="4">
    <source>
        <dbReference type="ARBA" id="ARBA00022884"/>
    </source>
</evidence>
<accession>A0A518EKB3</accession>
<dbReference type="EMBL" id="CP036434">
    <property type="protein sequence ID" value="QDV04528.1"/>
    <property type="molecule type" value="Genomic_DNA"/>
</dbReference>
<dbReference type="InterPro" id="IPR029063">
    <property type="entry name" value="SAM-dependent_MTases_sf"/>
</dbReference>
<evidence type="ECO:0000256" key="2">
    <source>
        <dbReference type="ARBA" id="ARBA00022679"/>
    </source>
</evidence>
<dbReference type="SUPFAM" id="SSF53335">
    <property type="entry name" value="S-adenosyl-L-methionine-dependent methyltransferases"/>
    <property type="match status" value="1"/>
</dbReference>
<protein>
    <submittedName>
        <fullName evidence="7">Ribosomal RNA small subunit methyltransferase B</fullName>
        <ecNumber evidence="7">2.1.1.176</ecNumber>
    </submittedName>
</protein>
<keyword evidence="2 5" id="KW-0808">Transferase</keyword>
<evidence type="ECO:0000259" key="6">
    <source>
        <dbReference type="PROSITE" id="PS51686"/>
    </source>
</evidence>
<dbReference type="CDD" id="cd02440">
    <property type="entry name" value="AdoMet_MTases"/>
    <property type="match status" value="1"/>
</dbReference>
<sequence length="456" mass="49387">MPRHAAFDCLRSSSQKPLLEVDRAARERELDPRDTGLLRRIVGTEIRRRGTLRAVVGAFTHHKPKPDLATFLRIGLAQILFMDRVPEHAAVSETVRACADYLGLSKGRIVNGVLRNVLREMRQGQSGDLTRDIDGRDIHFDFPLFRDPAEHPHLWAEDALSIPNALHKKWTTRYGLEEANAMARAAQEEPALSIRVTGAQSAPIETLLEEFRDLGIETIASASHPRILLAPADATGAMIASAAFQEGRITIQGEHAVRAAEAAGNVEGLDVLDLCAAPGGKAAVLAERKPARFVATDISAYRMARMASSFERLGVTPPHLAAMDGTAGLAPGAVFDVVFLDAPCSNTGVLAQRPAARWRYSPKTQAELTALQAHLIREAASRVKVGGALVYSTCSLETEENDRIVKTFLKDASKNAWEIEQERASRPGTFESGGPVDGGYAVRLRRKAAGAIPPVG</sequence>
<dbReference type="GO" id="GO:0003723">
    <property type="term" value="F:RNA binding"/>
    <property type="evidence" value="ECO:0007669"/>
    <property type="project" value="UniProtKB-UniRule"/>
</dbReference>
<evidence type="ECO:0000313" key="7">
    <source>
        <dbReference type="EMBL" id="QDV04528.1"/>
    </source>
</evidence>
<name>A0A518EKB3_9BACT</name>
<evidence type="ECO:0000256" key="1">
    <source>
        <dbReference type="ARBA" id="ARBA00022603"/>
    </source>
</evidence>
<dbReference type="PANTHER" id="PTHR22807:SF53">
    <property type="entry name" value="RIBOSOMAL RNA SMALL SUBUNIT METHYLTRANSFERASE B-RELATED"/>
    <property type="match status" value="1"/>
</dbReference>
<feature type="binding site" evidence="5">
    <location>
        <position position="341"/>
    </location>
    <ligand>
        <name>S-adenosyl-L-methionine</name>
        <dbReference type="ChEBI" id="CHEBI:59789"/>
    </ligand>
</feature>
<dbReference type="GO" id="GO:0008173">
    <property type="term" value="F:RNA methyltransferase activity"/>
    <property type="evidence" value="ECO:0007669"/>
    <property type="project" value="InterPro"/>
</dbReference>
<organism evidence="7 8">
    <name type="scientific">Saltatorellus ferox</name>
    <dbReference type="NCBI Taxonomy" id="2528018"/>
    <lineage>
        <taxon>Bacteria</taxon>
        <taxon>Pseudomonadati</taxon>
        <taxon>Planctomycetota</taxon>
        <taxon>Planctomycetia</taxon>
        <taxon>Planctomycetia incertae sedis</taxon>
        <taxon>Saltatorellus</taxon>
    </lineage>
</organism>
<gene>
    <name evidence="7" type="primary">rsmB</name>
    <name evidence="7" type="ORF">Poly30_00190</name>
</gene>
<dbReference type="InterPro" id="IPR049560">
    <property type="entry name" value="MeTrfase_RsmB-F_NOP2_cat"/>
</dbReference>
<dbReference type="PANTHER" id="PTHR22807">
    <property type="entry name" value="NOP2 YEAST -RELATED NOL1/NOP2/FMU SUN DOMAIN-CONTAINING"/>
    <property type="match status" value="1"/>
</dbReference>
<dbReference type="PROSITE" id="PS51686">
    <property type="entry name" value="SAM_MT_RSMB_NOP"/>
    <property type="match status" value="1"/>
</dbReference>
<dbReference type="InterPro" id="IPR006027">
    <property type="entry name" value="NusB_RsmB_TIM44"/>
</dbReference>
<dbReference type="Gene3D" id="1.10.940.10">
    <property type="entry name" value="NusB-like"/>
    <property type="match status" value="1"/>
</dbReference>
<feature type="active site" description="Nucleophile" evidence="5">
    <location>
        <position position="394"/>
    </location>
</feature>
<evidence type="ECO:0000313" key="8">
    <source>
        <dbReference type="Proteomes" id="UP000320390"/>
    </source>
</evidence>
<evidence type="ECO:0000256" key="3">
    <source>
        <dbReference type="ARBA" id="ARBA00022691"/>
    </source>
</evidence>
<feature type="binding site" evidence="5">
    <location>
        <position position="324"/>
    </location>
    <ligand>
        <name>S-adenosyl-L-methionine</name>
        <dbReference type="ChEBI" id="CHEBI:59789"/>
    </ligand>
</feature>
<dbReference type="EC" id="2.1.1.176" evidence="7"/>
<feature type="binding site" evidence="5">
    <location>
        <position position="297"/>
    </location>
    <ligand>
        <name>S-adenosyl-L-methionine</name>
        <dbReference type="ChEBI" id="CHEBI:59789"/>
    </ligand>
</feature>
<dbReference type="Pfam" id="PF01029">
    <property type="entry name" value="NusB"/>
    <property type="match status" value="1"/>
</dbReference>
<dbReference type="InterPro" id="IPR001678">
    <property type="entry name" value="MeTrfase_RsmB-F_NOP2_dom"/>
</dbReference>
<dbReference type="PRINTS" id="PR02008">
    <property type="entry name" value="RCMTFAMILY"/>
</dbReference>
<dbReference type="OrthoDB" id="9810297at2"/>
<dbReference type="GO" id="GO:0001510">
    <property type="term" value="P:RNA methylation"/>
    <property type="evidence" value="ECO:0007669"/>
    <property type="project" value="InterPro"/>
</dbReference>
<evidence type="ECO:0000256" key="5">
    <source>
        <dbReference type="PROSITE-ProRule" id="PRU01023"/>
    </source>
</evidence>
<comment type="similarity">
    <text evidence="5">Belongs to the class I-like SAM-binding methyltransferase superfamily. RsmB/NOP family.</text>
</comment>
<dbReference type="InterPro" id="IPR023267">
    <property type="entry name" value="RCMT"/>
</dbReference>
<reference evidence="7 8" key="1">
    <citation type="submission" date="2019-02" db="EMBL/GenBank/DDBJ databases">
        <title>Deep-cultivation of Planctomycetes and their phenomic and genomic characterization uncovers novel biology.</title>
        <authorList>
            <person name="Wiegand S."/>
            <person name="Jogler M."/>
            <person name="Boedeker C."/>
            <person name="Pinto D."/>
            <person name="Vollmers J."/>
            <person name="Rivas-Marin E."/>
            <person name="Kohn T."/>
            <person name="Peeters S.H."/>
            <person name="Heuer A."/>
            <person name="Rast P."/>
            <person name="Oberbeckmann S."/>
            <person name="Bunk B."/>
            <person name="Jeske O."/>
            <person name="Meyerdierks A."/>
            <person name="Storesund J.E."/>
            <person name="Kallscheuer N."/>
            <person name="Luecker S."/>
            <person name="Lage O.M."/>
            <person name="Pohl T."/>
            <person name="Merkel B.J."/>
            <person name="Hornburger P."/>
            <person name="Mueller R.-W."/>
            <person name="Bruemmer F."/>
            <person name="Labrenz M."/>
            <person name="Spormann A.M."/>
            <person name="Op den Camp H."/>
            <person name="Overmann J."/>
            <person name="Amann R."/>
            <person name="Jetten M.S.M."/>
            <person name="Mascher T."/>
            <person name="Medema M.H."/>
            <person name="Devos D.P."/>
            <person name="Kaster A.-K."/>
            <person name="Ovreas L."/>
            <person name="Rohde M."/>
            <person name="Galperin M.Y."/>
            <person name="Jogler C."/>
        </authorList>
    </citation>
    <scope>NUCLEOTIDE SEQUENCE [LARGE SCALE GENOMIC DNA]</scope>
    <source>
        <strain evidence="7 8">Poly30</strain>
    </source>
</reference>
<keyword evidence="4 5" id="KW-0694">RNA-binding</keyword>
<keyword evidence="1 5" id="KW-0489">Methyltransferase</keyword>
<dbReference type="GO" id="GO:0006355">
    <property type="term" value="P:regulation of DNA-templated transcription"/>
    <property type="evidence" value="ECO:0007669"/>
    <property type="project" value="InterPro"/>
</dbReference>
<dbReference type="AlphaFoldDB" id="A0A518EKB3"/>
<dbReference type="RefSeq" id="WP_145193975.1">
    <property type="nucleotide sequence ID" value="NZ_CP036434.1"/>
</dbReference>
<proteinExistence type="inferred from homology"/>
<feature type="domain" description="SAM-dependent MTase RsmB/NOP-type" evidence="6">
    <location>
        <begin position="182"/>
        <end position="447"/>
    </location>
</feature>
<dbReference type="Proteomes" id="UP000320390">
    <property type="component" value="Chromosome"/>
</dbReference>
<dbReference type="Pfam" id="PF01189">
    <property type="entry name" value="Methyltr_RsmB-F"/>
    <property type="match status" value="1"/>
</dbReference>